<accession>A0A6A5VE61</accession>
<sequence>MARVRGSLRQKPPSRSPEMHSNRSVNGARSTYNHESFYSADNPSSMAGPSTPITGRSNDGPANEQHFLEKGRLGADDNEVAQDNGKYVRSEDSYAEWPGKPGTRPNAPTSLAGTGASSARPTTSSLVGQIQRQRPSRLRRYHGDAFLEQDVSTEDLGTARFETKEVVRQKKYQRENKLLNEVHDRAVIYSLSRQPKLQTRNWEDSKEVNLLTQKSDRPQVQTKAKKAQDRLPLRGERKEPALSPVFQIAPLDSDYESDPLEILEGSIPGPPIDNHATAPVNFPPLVNNPQLDRQFSQQYLYGERRQMLSQRYLFSLNHRKDKHEVGMTAEEMSVFVDFDRGLGENGV</sequence>
<feature type="compositionally biased region" description="Polar residues" evidence="1">
    <location>
        <begin position="22"/>
        <end position="57"/>
    </location>
</feature>
<keyword evidence="3" id="KW-1185">Reference proteome</keyword>
<organism evidence="2 3">
    <name type="scientific">Bimuria novae-zelandiae CBS 107.79</name>
    <dbReference type="NCBI Taxonomy" id="1447943"/>
    <lineage>
        <taxon>Eukaryota</taxon>
        <taxon>Fungi</taxon>
        <taxon>Dikarya</taxon>
        <taxon>Ascomycota</taxon>
        <taxon>Pezizomycotina</taxon>
        <taxon>Dothideomycetes</taxon>
        <taxon>Pleosporomycetidae</taxon>
        <taxon>Pleosporales</taxon>
        <taxon>Massarineae</taxon>
        <taxon>Didymosphaeriaceae</taxon>
        <taxon>Bimuria</taxon>
    </lineage>
</organism>
<proteinExistence type="predicted"/>
<name>A0A6A5VE61_9PLEO</name>
<evidence type="ECO:0000256" key="1">
    <source>
        <dbReference type="SAM" id="MobiDB-lite"/>
    </source>
</evidence>
<feature type="compositionally biased region" description="Basic and acidic residues" evidence="1">
    <location>
        <begin position="66"/>
        <end position="75"/>
    </location>
</feature>
<dbReference type="AlphaFoldDB" id="A0A6A5VE61"/>
<dbReference type="Proteomes" id="UP000800036">
    <property type="component" value="Unassembled WGS sequence"/>
</dbReference>
<protein>
    <submittedName>
        <fullName evidence="2">Uncharacterized protein</fullName>
    </submittedName>
</protein>
<feature type="compositionally biased region" description="Polar residues" evidence="1">
    <location>
        <begin position="106"/>
        <end position="133"/>
    </location>
</feature>
<evidence type="ECO:0000313" key="3">
    <source>
        <dbReference type="Proteomes" id="UP000800036"/>
    </source>
</evidence>
<evidence type="ECO:0000313" key="2">
    <source>
        <dbReference type="EMBL" id="KAF1975411.1"/>
    </source>
</evidence>
<reference evidence="2" key="1">
    <citation type="journal article" date="2020" name="Stud. Mycol.">
        <title>101 Dothideomycetes genomes: a test case for predicting lifestyles and emergence of pathogens.</title>
        <authorList>
            <person name="Haridas S."/>
            <person name="Albert R."/>
            <person name="Binder M."/>
            <person name="Bloem J."/>
            <person name="Labutti K."/>
            <person name="Salamov A."/>
            <person name="Andreopoulos B."/>
            <person name="Baker S."/>
            <person name="Barry K."/>
            <person name="Bills G."/>
            <person name="Bluhm B."/>
            <person name="Cannon C."/>
            <person name="Castanera R."/>
            <person name="Culley D."/>
            <person name="Daum C."/>
            <person name="Ezra D."/>
            <person name="Gonzalez J."/>
            <person name="Henrissat B."/>
            <person name="Kuo A."/>
            <person name="Liang C."/>
            <person name="Lipzen A."/>
            <person name="Lutzoni F."/>
            <person name="Magnuson J."/>
            <person name="Mondo S."/>
            <person name="Nolan M."/>
            <person name="Ohm R."/>
            <person name="Pangilinan J."/>
            <person name="Park H.-J."/>
            <person name="Ramirez L."/>
            <person name="Alfaro M."/>
            <person name="Sun H."/>
            <person name="Tritt A."/>
            <person name="Yoshinaga Y."/>
            <person name="Zwiers L.-H."/>
            <person name="Turgeon B."/>
            <person name="Goodwin S."/>
            <person name="Spatafora J."/>
            <person name="Crous P."/>
            <person name="Grigoriev I."/>
        </authorList>
    </citation>
    <scope>NUCLEOTIDE SEQUENCE</scope>
    <source>
        <strain evidence="2">CBS 107.79</strain>
    </source>
</reference>
<dbReference type="EMBL" id="ML976670">
    <property type="protein sequence ID" value="KAF1975411.1"/>
    <property type="molecule type" value="Genomic_DNA"/>
</dbReference>
<feature type="region of interest" description="Disordered" evidence="1">
    <location>
        <begin position="1"/>
        <end position="134"/>
    </location>
</feature>
<gene>
    <name evidence="2" type="ORF">BU23DRAFT_633403</name>
</gene>